<dbReference type="CDD" id="cd02440">
    <property type="entry name" value="AdoMet_MTases"/>
    <property type="match status" value="1"/>
</dbReference>
<protein>
    <recommendedName>
        <fullName evidence="1">Methyltransferase type 11 domain-containing protein</fullName>
    </recommendedName>
</protein>
<feature type="domain" description="Methyltransferase type 11" evidence="1">
    <location>
        <begin position="43"/>
        <end position="132"/>
    </location>
</feature>
<dbReference type="Pfam" id="PF08241">
    <property type="entry name" value="Methyltransf_11"/>
    <property type="match status" value="1"/>
</dbReference>
<dbReference type="PANTHER" id="PTHR43861">
    <property type="entry name" value="TRANS-ACONITATE 2-METHYLTRANSFERASE-RELATED"/>
    <property type="match status" value="1"/>
</dbReference>
<dbReference type="GO" id="GO:0008757">
    <property type="term" value="F:S-adenosylmethionine-dependent methyltransferase activity"/>
    <property type="evidence" value="ECO:0007669"/>
    <property type="project" value="InterPro"/>
</dbReference>
<dbReference type="InterPro" id="IPR013216">
    <property type="entry name" value="Methyltransf_11"/>
</dbReference>
<feature type="non-terminal residue" evidence="2">
    <location>
        <position position="173"/>
    </location>
</feature>
<comment type="caution">
    <text evidence="2">The sequence shown here is derived from an EMBL/GenBank/DDBJ whole genome shotgun (WGS) entry which is preliminary data.</text>
</comment>
<name>X0VQB8_9ZZZZ</name>
<evidence type="ECO:0000259" key="1">
    <source>
        <dbReference type="Pfam" id="PF08241"/>
    </source>
</evidence>
<reference evidence="2" key="1">
    <citation type="journal article" date="2014" name="Front. Microbiol.">
        <title>High frequency of phylogenetically diverse reductive dehalogenase-homologous genes in deep subseafloor sedimentary metagenomes.</title>
        <authorList>
            <person name="Kawai M."/>
            <person name="Futagami T."/>
            <person name="Toyoda A."/>
            <person name="Takaki Y."/>
            <person name="Nishi S."/>
            <person name="Hori S."/>
            <person name="Arai W."/>
            <person name="Tsubouchi T."/>
            <person name="Morono Y."/>
            <person name="Uchiyama I."/>
            <person name="Ito T."/>
            <person name="Fujiyama A."/>
            <person name="Inagaki F."/>
            <person name="Takami H."/>
        </authorList>
    </citation>
    <scope>NUCLEOTIDE SEQUENCE</scope>
    <source>
        <strain evidence="2">Expedition CK06-06</strain>
    </source>
</reference>
<dbReference type="InterPro" id="IPR029063">
    <property type="entry name" value="SAM-dependent_MTases_sf"/>
</dbReference>
<accession>X0VQB8</accession>
<dbReference type="EMBL" id="BARS01022361">
    <property type="protein sequence ID" value="GAG13352.1"/>
    <property type="molecule type" value="Genomic_DNA"/>
</dbReference>
<sequence length="173" mass="20095">MEPDAYRQFADFEEKHWWFRARRRIFFHLLDEMLPRDRALDVLDVGCGAGGLLRRLERYGRARGLEPYREISIIAGERTGLPLMCASAYDIPLRDDSQDLVCLFDTLEHIPDEARALREIHRIVKPGGVAFFSVPAYQFLWSNNDQVAHHCRRYTRGRLSRSLCSAGFAPDRL</sequence>
<gene>
    <name evidence="2" type="ORF">S01H1_35764</name>
</gene>
<dbReference type="SUPFAM" id="SSF53335">
    <property type="entry name" value="S-adenosyl-L-methionine-dependent methyltransferases"/>
    <property type="match status" value="1"/>
</dbReference>
<dbReference type="Gene3D" id="3.40.50.150">
    <property type="entry name" value="Vaccinia Virus protein VP39"/>
    <property type="match status" value="1"/>
</dbReference>
<evidence type="ECO:0000313" key="2">
    <source>
        <dbReference type="EMBL" id="GAG13352.1"/>
    </source>
</evidence>
<dbReference type="AlphaFoldDB" id="X0VQB8"/>
<organism evidence="2">
    <name type="scientific">marine sediment metagenome</name>
    <dbReference type="NCBI Taxonomy" id="412755"/>
    <lineage>
        <taxon>unclassified sequences</taxon>
        <taxon>metagenomes</taxon>
        <taxon>ecological metagenomes</taxon>
    </lineage>
</organism>
<proteinExistence type="predicted"/>